<feature type="compositionally biased region" description="Basic residues" evidence="1">
    <location>
        <begin position="112"/>
        <end position="121"/>
    </location>
</feature>
<keyword evidence="3" id="KW-1185">Reference proteome</keyword>
<dbReference type="GeneID" id="106473603"/>
<evidence type="ECO:0000313" key="3">
    <source>
        <dbReference type="Proteomes" id="UP000694941"/>
    </source>
</evidence>
<evidence type="ECO:0000256" key="2">
    <source>
        <dbReference type="SAM" id="Phobius"/>
    </source>
</evidence>
<proteinExistence type="predicted"/>
<gene>
    <name evidence="4" type="primary">LOC106473603</name>
</gene>
<evidence type="ECO:0000313" key="4">
    <source>
        <dbReference type="RefSeq" id="XP_022258715.1"/>
    </source>
</evidence>
<keyword evidence="2" id="KW-1133">Transmembrane helix</keyword>
<reference evidence="4" key="1">
    <citation type="submission" date="2025-08" db="UniProtKB">
        <authorList>
            <consortium name="RefSeq"/>
        </authorList>
    </citation>
    <scope>IDENTIFICATION</scope>
    <source>
        <tissue evidence="4">Muscle</tissue>
    </source>
</reference>
<feature type="transmembrane region" description="Helical" evidence="2">
    <location>
        <begin position="135"/>
        <end position="159"/>
    </location>
</feature>
<name>A0ABM1TS59_LIMPO</name>
<protein>
    <submittedName>
        <fullName evidence="4">Uncharacterized protein LOC106473603 isoform X3</fullName>
    </submittedName>
</protein>
<evidence type="ECO:0000256" key="1">
    <source>
        <dbReference type="SAM" id="MobiDB-lite"/>
    </source>
</evidence>
<organism evidence="3 4">
    <name type="scientific">Limulus polyphemus</name>
    <name type="common">Atlantic horseshoe crab</name>
    <dbReference type="NCBI Taxonomy" id="6850"/>
    <lineage>
        <taxon>Eukaryota</taxon>
        <taxon>Metazoa</taxon>
        <taxon>Ecdysozoa</taxon>
        <taxon>Arthropoda</taxon>
        <taxon>Chelicerata</taxon>
        <taxon>Merostomata</taxon>
        <taxon>Xiphosura</taxon>
        <taxon>Limulidae</taxon>
        <taxon>Limulus</taxon>
    </lineage>
</organism>
<dbReference type="Proteomes" id="UP000694941">
    <property type="component" value="Unplaced"/>
</dbReference>
<keyword evidence="2" id="KW-0472">Membrane</keyword>
<sequence>MTYEQNCDSKSLIDSWNLETTVVPTNTLRRGFRSHSSSCLKSSNAHGSLAGHVWPEIPLSPVVLAPRAWEGSASCIYLSTPEPHKASSEDPSKLTTYQIKVPRVSNSDRVSQIHRKNSKKRKNDEGPTLSTKTKWIIIVTATTLILMSILLVGVTLRMAPVIDELVRKENQEIYRVWSSTFTPQDGVQGAFFNQSLNTTERPG</sequence>
<feature type="region of interest" description="Disordered" evidence="1">
    <location>
        <begin position="105"/>
        <end position="128"/>
    </location>
</feature>
<dbReference type="RefSeq" id="XP_022258715.1">
    <property type="nucleotide sequence ID" value="XM_022403007.1"/>
</dbReference>
<keyword evidence="2" id="KW-0812">Transmembrane</keyword>
<accession>A0ABM1TS59</accession>